<dbReference type="EMBL" id="JBBAYM010000002">
    <property type="protein sequence ID" value="MEI5608360.1"/>
    <property type="molecule type" value="Genomic_DNA"/>
</dbReference>
<dbReference type="InterPro" id="IPR010350">
    <property type="entry name" value="Aim32/Apd1-like_bac"/>
</dbReference>
<dbReference type="PANTHER" id="PTHR31902:SF22">
    <property type="entry name" value="SLL1203 PROTEIN"/>
    <property type="match status" value="1"/>
</dbReference>
<dbReference type="Gene3D" id="3.40.30.10">
    <property type="entry name" value="Glutaredoxin"/>
    <property type="match status" value="1"/>
</dbReference>
<dbReference type="InterPro" id="IPR036249">
    <property type="entry name" value="Thioredoxin-like_sf"/>
</dbReference>
<dbReference type="PANTHER" id="PTHR31902">
    <property type="entry name" value="ACTIN PATCHES DISTAL PROTEIN 1"/>
    <property type="match status" value="1"/>
</dbReference>
<protein>
    <submittedName>
        <fullName evidence="1">Sucrase ferredoxin</fullName>
    </submittedName>
</protein>
<accession>A0ABU8G5A7</accession>
<dbReference type="Proteomes" id="UP001365781">
    <property type="component" value="Unassembled WGS sequence"/>
</dbReference>
<sequence length="320" mass="33788">MSTCTSASRHLDEPLAGTAATARTWLLLEQPGPWGAKALTSSHLDPVVGRALEAAAEGTGVRVALIRRPGRHADHREVSERRVYVGHTVPGNVWLHTATTSAPERLLDLDFAALGGGDHHTFGTVLRGRPHTGAPLALVCTNGKRDRCCALLGRPLAAELAASGVEGTWEVTHLGGHRFSPTLLVLPFGYVYGRAEAHHVKEILHGVREGRVVTEGCRGGSAWERPGQAAELAVRTETGEDAADALAVLRTDGAAPLWDVTVAHTDGRRWTVTVARGAAEPPRPESCGSALGSPARMDVLTVRELSPATTARRSPGHPAA</sequence>
<keyword evidence="2" id="KW-1185">Reference proteome</keyword>
<proteinExistence type="predicted"/>
<evidence type="ECO:0000313" key="2">
    <source>
        <dbReference type="Proteomes" id="UP001365781"/>
    </source>
</evidence>
<name>A0ABU8G5A7_9ACTN</name>
<evidence type="ECO:0000313" key="1">
    <source>
        <dbReference type="EMBL" id="MEI5608360.1"/>
    </source>
</evidence>
<dbReference type="Pfam" id="PF06999">
    <property type="entry name" value="Suc_Fer-like"/>
    <property type="match status" value="1"/>
</dbReference>
<dbReference type="CDD" id="cd03062">
    <property type="entry name" value="TRX_Fd_Sucrase"/>
    <property type="match status" value="1"/>
</dbReference>
<dbReference type="RefSeq" id="WP_336542938.1">
    <property type="nucleotide sequence ID" value="NZ_JBBAYL010000005.1"/>
</dbReference>
<reference evidence="1 2" key="1">
    <citation type="submission" date="2024-03" db="EMBL/GenBank/DDBJ databases">
        <title>First Report of Pectobacterium brasiliscabiei causing potato scab in china.</title>
        <authorList>
            <person name="Handique U."/>
        </authorList>
    </citation>
    <scope>NUCLEOTIDE SEQUENCE [LARGE SCALE GENOMIC DNA]</scope>
    <source>
        <strain evidence="1 2">ZRIMU1503</strain>
    </source>
</reference>
<comment type="caution">
    <text evidence="1">The sequence shown here is derived from an EMBL/GenBank/DDBJ whole genome shotgun (WGS) entry which is preliminary data.</text>
</comment>
<dbReference type="SUPFAM" id="SSF52833">
    <property type="entry name" value="Thioredoxin-like"/>
    <property type="match status" value="1"/>
</dbReference>
<dbReference type="PIRSF" id="PIRSF035042">
    <property type="entry name" value="UCP035042_thirdx"/>
    <property type="match status" value="1"/>
</dbReference>
<dbReference type="InterPro" id="IPR009737">
    <property type="entry name" value="Aim32/Apd1-like"/>
</dbReference>
<organism evidence="1 2">
    <name type="scientific">Streptomyces brasiliscabiei</name>
    <dbReference type="NCBI Taxonomy" id="2736302"/>
    <lineage>
        <taxon>Bacteria</taxon>
        <taxon>Bacillati</taxon>
        <taxon>Actinomycetota</taxon>
        <taxon>Actinomycetes</taxon>
        <taxon>Kitasatosporales</taxon>
        <taxon>Streptomycetaceae</taxon>
        <taxon>Streptomyces</taxon>
    </lineage>
</organism>
<gene>
    <name evidence="1" type="ORF">WB403_04240</name>
</gene>